<dbReference type="Pfam" id="PF13665">
    <property type="entry name" value="Tox-PAAR-like"/>
    <property type="match status" value="1"/>
</dbReference>
<evidence type="ECO:0000256" key="1">
    <source>
        <dbReference type="SAM" id="MobiDB-lite"/>
    </source>
</evidence>
<proteinExistence type="predicted"/>
<feature type="region of interest" description="Disordered" evidence="1">
    <location>
        <begin position="32"/>
        <end position="80"/>
    </location>
</feature>
<evidence type="ECO:0000259" key="2">
    <source>
        <dbReference type="Pfam" id="PF14411"/>
    </source>
</evidence>
<dbReference type="STRING" id="411945.GA0061102_10515"/>
<feature type="domain" description="LHH" evidence="2">
    <location>
        <begin position="431"/>
        <end position="525"/>
    </location>
</feature>
<evidence type="ECO:0000313" key="3">
    <source>
        <dbReference type="EMBL" id="SCB45952.1"/>
    </source>
</evidence>
<name>A0A1C3X0Z7_9HYPH</name>
<dbReference type="Pfam" id="PF14411">
    <property type="entry name" value="LHH"/>
    <property type="match status" value="1"/>
</dbReference>
<organism evidence="3 4">
    <name type="scientific">Rhizobium miluonense</name>
    <dbReference type="NCBI Taxonomy" id="411945"/>
    <lineage>
        <taxon>Bacteria</taxon>
        <taxon>Pseudomonadati</taxon>
        <taxon>Pseudomonadota</taxon>
        <taxon>Alphaproteobacteria</taxon>
        <taxon>Hyphomicrobiales</taxon>
        <taxon>Rhizobiaceae</taxon>
        <taxon>Rhizobium/Agrobacterium group</taxon>
        <taxon>Rhizobium</taxon>
    </lineage>
</organism>
<dbReference type="AlphaFoldDB" id="A0A1C3X0Z7"/>
<accession>A0A1C3X0Z7</accession>
<protein>
    <recommendedName>
        <fullName evidence="2">LHH domain-containing protein</fullName>
    </recommendedName>
</protein>
<dbReference type="Proteomes" id="UP000199435">
    <property type="component" value="Unassembled WGS sequence"/>
</dbReference>
<dbReference type="RefSeq" id="WP_092855311.1">
    <property type="nucleotide sequence ID" value="NZ_FMAH01000051.1"/>
</dbReference>
<keyword evidence="4" id="KW-1185">Reference proteome</keyword>
<gene>
    <name evidence="3" type="ORF">GA0061102_10515</name>
</gene>
<sequence>MGERQFPDPIYDGDFAAHYGLPADTKIIGPPMSGTLLTKTPDGSNPLLKYDGPWPPPKKEATKAAEQPRPTAADPAPPELIPDDSKAIAVCLSPDVCKSPDKPVPYMSWGKASDDLNYSLDVRSNGMAIKRQDSKFSRCYGDEPGVGLGCKSGTVGDVVEPVTSSTIVRANGVWVQRHNDRCTLNNGNTDGEYVYVQSTDANKAPDGKDKDDRAWYEKAWDWTGEKFHDAGQAIHEFDESHGRVITRGMGGLQAIGGAAESVAGAGLAGVGGAASATGVGAAPGVPAMIGGAALAVNGYDNFSTGLKQLWTGETQTTAIAQAAGQITTALGGSPQTAQTVENVVGMTQAVGGGAGTIAVGIGKAGTIAKTAKVGDGIVEEGANVGRAVENGGEGARSTRLSRWVRKDVNGRRVYQRDDLIDPNRVDDLGRTNKQRMEKGLAPLGDDGKEINLHHLTQDEPGAMAEVKSTFHSENDRVLHMYSNQYDKMYRDSAGNWHRYSSAPPSMDRGPFNQWKSDYWRTRAKDF</sequence>
<dbReference type="OrthoDB" id="8052205at2"/>
<dbReference type="EMBL" id="FMAH01000051">
    <property type="protein sequence ID" value="SCB45952.1"/>
    <property type="molecule type" value="Genomic_DNA"/>
</dbReference>
<dbReference type="InterPro" id="IPR026834">
    <property type="entry name" value="LHH"/>
</dbReference>
<reference evidence="4" key="1">
    <citation type="submission" date="2016-08" db="EMBL/GenBank/DDBJ databases">
        <authorList>
            <person name="Varghese N."/>
            <person name="Submissions Spin"/>
        </authorList>
    </citation>
    <scope>NUCLEOTIDE SEQUENCE [LARGE SCALE GENOMIC DNA]</scope>
    <source>
        <strain evidence="4">HAMBI 2971</strain>
    </source>
</reference>
<evidence type="ECO:0000313" key="4">
    <source>
        <dbReference type="Proteomes" id="UP000199435"/>
    </source>
</evidence>